<evidence type="ECO:0000256" key="2">
    <source>
        <dbReference type="ARBA" id="ARBA00012438"/>
    </source>
</evidence>
<feature type="transmembrane region" description="Helical" evidence="10">
    <location>
        <begin position="472"/>
        <end position="494"/>
    </location>
</feature>
<keyword evidence="7" id="KW-0067">ATP-binding</keyword>
<evidence type="ECO:0000256" key="7">
    <source>
        <dbReference type="ARBA" id="ARBA00022840"/>
    </source>
</evidence>
<comment type="catalytic activity">
    <reaction evidence="1">
        <text>ATP + protein L-histidine = ADP + protein N-phospho-L-histidine.</text>
        <dbReference type="EC" id="2.7.13.3"/>
    </reaction>
</comment>
<evidence type="ECO:0000256" key="4">
    <source>
        <dbReference type="ARBA" id="ARBA00022679"/>
    </source>
</evidence>
<dbReference type="GO" id="GO:0016020">
    <property type="term" value="C:membrane"/>
    <property type="evidence" value="ECO:0007669"/>
    <property type="project" value="InterPro"/>
</dbReference>
<organism evidence="12 13">
    <name type="scientific">Tessaracoccus lapidicaptus</name>
    <dbReference type="NCBI Taxonomy" id="1427523"/>
    <lineage>
        <taxon>Bacteria</taxon>
        <taxon>Bacillati</taxon>
        <taxon>Actinomycetota</taxon>
        <taxon>Actinomycetes</taxon>
        <taxon>Propionibacteriales</taxon>
        <taxon>Propionibacteriaceae</taxon>
        <taxon>Tessaracoccus</taxon>
    </lineage>
</organism>
<dbReference type="InterPro" id="IPR011712">
    <property type="entry name" value="Sig_transdc_His_kin_sub3_dim/P"/>
</dbReference>
<evidence type="ECO:0000256" key="1">
    <source>
        <dbReference type="ARBA" id="ARBA00000085"/>
    </source>
</evidence>
<keyword evidence="3" id="KW-0597">Phosphoprotein</keyword>
<keyword evidence="13" id="KW-1185">Reference proteome</keyword>
<keyword evidence="10" id="KW-1133">Transmembrane helix</keyword>
<dbReference type="Pfam" id="PF07730">
    <property type="entry name" value="HisKA_3"/>
    <property type="match status" value="1"/>
</dbReference>
<name>A0A1C0ARC1_9ACTN</name>
<protein>
    <recommendedName>
        <fullName evidence="2">histidine kinase</fullName>
        <ecNumber evidence="2">2.7.13.3</ecNumber>
    </recommendedName>
</protein>
<dbReference type="EMBL" id="MBQD01000005">
    <property type="protein sequence ID" value="OCL36879.1"/>
    <property type="molecule type" value="Genomic_DNA"/>
</dbReference>
<evidence type="ECO:0000313" key="12">
    <source>
        <dbReference type="EMBL" id="OCL36879.1"/>
    </source>
</evidence>
<feature type="transmembrane region" description="Helical" evidence="10">
    <location>
        <begin position="500"/>
        <end position="520"/>
    </location>
</feature>
<dbReference type="GO" id="GO:0000155">
    <property type="term" value="F:phosphorelay sensor kinase activity"/>
    <property type="evidence" value="ECO:0007669"/>
    <property type="project" value="InterPro"/>
</dbReference>
<gene>
    <name evidence="12" type="ORF">BCR15_13150</name>
</gene>
<feature type="transmembrane region" description="Helical" evidence="10">
    <location>
        <begin position="42"/>
        <end position="60"/>
    </location>
</feature>
<keyword evidence="6" id="KW-0418">Kinase</keyword>
<dbReference type="Gene3D" id="3.30.565.10">
    <property type="entry name" value="Histidine kinase-like ATPase, C-terminal domain"/>
    <property type="match status" value="1"/>
</dbReference>
<keyword evidence="4" id="KW-0808">Transferase</keyword>
<evidence type="ECO:0000256" key="10">
    <source>
        <dbReference type="SAM" id="Phobius"/>
    </source>
</evidence>
<comment type="caution">
    <text evidence="12">The sequence shown here is derived from an EMBL/GenBank/DDBJ whole genome shotgun (WGS) entry which is preliminary data.</text>
</comment>
<dbReference type="SUPFAM" id="SSF55874">
    <property type="entry name" value="ATPase domain of HSP90 chaperone/DNA topoisomerase II/histidine kinase"/>
    <property type="match status" value="1"/>
</dbReference>
<evidence type="ECO:0000256" key="9">
    <source>
        <dbReference type="SAM" id="Coils"/>
    </source>
</evidence>
<feature type="coiled-coil region" evidence="9">
    <location>
        <begin position="523"/>
        <end position="550"/>
    </location>
</feature>
<dbReference type="EC" id="2.7.13.3" evidence="2"/>
<evidence type="ECO:0000256" key="8">
    <source>
        <dbReference type="ARBA" id="ARBA00023012"/>
    </source>
</evidence>
<dbReference type="Gene3D" id="1.20.5.1930">
    <property type="match status" value="1"/>
</dbReference>
<keyword evidence="8" id="KW-0902">Two-component regulatory system</keyword>
<dbReference type="GO" id="GO:0046983">
    <property type="term" value="F:protein dimerization activity"/>
    <property type="evidence" value="ECO:0007669"/>
    <property type="project" value="InterPro"/>
</dbReference>
<sequence>MVFGALGNLIEWERAGWHTAVSPLAQVLEAAACVIALWRPKLSLVVALTPMMLTLTFGNMEADVLAPVFVTGAFVAVARPLEAAATVGLFLSYAVLRGLQSPPWWEMTASYLVLLIPGLLAGGLLRGMLLARRRGQGRILVMEDDTSRIRAEERARLGGELRTLITVGLAESRRVLEESAPVTDPATLRGAIKAINDACLRALGEVRALVGMLREDATASGHDESIAGPTVSDMARRSEQRLAARGMSTAMDLPADLDGLSRVTQATVVKALEEVVLAALAEEPPTDGRTAVTVTAERRRGWVLLDAAYPAALVPDPEQERRLDRLGQRVDALGGILRTQIRAGKRTLRMELPPALDAAMDRETPAAEPAWQQWLSMATLRGVLTMALTMGGLTAGAQLPGALMAGEIRWDLAWELAGFTAAGLLLWWPVVGTLPAVAATLGMLFTPHSDDLALLALLLVACLQAARVTKRWAAGLLGAAASVALLMATAVDVGAVRERALVAAIVLVALPTMVAARHFLMSRRRHLTEMRALQATAERIRTEERNLLARELHDVVAHHLSVATLQCMAFGDSDDPVELRTALDRMRRSITGAEEEMELLGRIMAGGEGGADGAALVTPTTVVDVLSQTLRDNGFTASVSVDAAADGLPAPTLRTLTRVMQEGVTNVLRYASRDGACAITVEVLGDEVILRMSSAIPARRRLSRLSLGYGLAGIRERVDLLGGRFAVGPDDGEWVLRVALPAGR</sequence>
<reference evidence="13" key="1">
    <citation type="submission" date="2016-07" db="EMBL/GenBank/DDBJ databases">
        <authorList>
            <person name="Florea S."/>
            <person name="Webb J.S."/>
            <person name="Jaromczyk J."/>
            <person name="Schardl C.L."/>
        </authorList>
    </citation>
    <scope>NUCLEOTIDE SEQUENCE [LARGE SCALE GENOMIC DNA]</scope>
    <source>
        <strain evidence="13">IPBSL-7</strain>
    </source>
</reference>
<evidence type="ECO:0000259" key="11">
    <source>
        <dbReference type="Pfam" id="PF07730"/>
    </source>
</evidence>
<proteinExistence type="predicted"/>
<dbReference type="Proteomes" id="UP000093501">
    <property type="component" value="Unassembled WGS sequence"/>
</dbReference>
<keyword evidence="10" id="KW-0812">Transmembrane</keyword>
<keyword evidence="5" id="KW-0547">Nucleotide-binding</keyword>
<dbReference type="GO" id="GO:0005524">
    <property type="term" value="F:ATP binding"/>
    <property type="evidence" value="ECO:0007669"/>
    <property type="project" value="UniProtKB-KW"/>
</dbReference>
<feature type="transmembrane region" description="Helical" evidence="10">
    <location>
        <begin position="108"/>
        <end position="129"/>
    </location>
</feature>
<dbReference type="PANTHER" id="PTHR24421">
    <property type="entry name" value="NITRATE/NITRITE SENSOR PROTEIN NARX-RELATED"/>
    <property type="match status" value="1"/>
</dbReference>
<dbReference type="InterPro" id="IPR050482">
    <property type="entry name" value="Sensor_HK_TwoCompSys"/>
</dbReference>
<dbReference type="InterPro" id="IPR036890">
    <property type="entry name" value="HATPase_C_sf"/>
</dbReference>
<evidence type="ECO:0000256" key="3">
    <source>
        <dbReference type="ARBA" id="ARBA00022553"/>
    </source>
</evidence>
<evidence type="ECO:0000313" key="13">
    <source>
        <dbReference type="Proteomes" id="UP000093501"/>
    </source>
</evidence>
<accession>A0A1C0ARC1</accession>
<dbReference type="AlphaFoldDB" id="A0A1C0ARC1"/>
<evidence type="ECO:0000256" key="6">
    <source>
        <dbReference type="ARBA" id="ARBA00022777"/>
    </source>
</evidence>
<evidence type="ECO:0000256" key="5">
    <source>
        <dbReference type="ARBA" id="ARBA00022741"/>
    </source>
</evidence>
<dbReference type="CDD" id="cd16917">
    <property type="entry name" value="HATPase_UhpB-NarQ-NarX-like"/>
    <property type="match status" value="1"/>
</dbReference>
<feature type="domain" description="Signal transduction histidine kinase subgroup 3 dimerisation and phosphoacceptor" evidence="11">
    <location>
        <begin position="544"/>
        <end position="597"/>
    </location>
</feature>
<keyword evidence="10" id="KW-0472">Membrane</keyword>
<keyword evidence="9" id="KW-0175">Coiled coil</keyword>
<dbReference type="PANTHER" id="PTHR24421:SF10">
    <property type="entry name" value="NITRATE_NITRITE SENSOR PROTEIN NARQ"/>
    <property type="match status" value="1"/>
</dbReference>